<organism evidence="2">
    <name type="scientific">Carposina sasakii</name>
    <name type="common">Peach fruit moth</name>
    <name type="synonym">Carposina niponensis</name>
    <dbReference type="NCBI Taxonomy" id="252295"/>
    <lineage>
        <taxon>Eukaryota</taxon>
        <taxon>Metazoa</taxon>
        <taxon>Ecdysozoa</taxon>
        <taxon>Arthropoda</taxon>
        <taxon>Hexapoda</taxon>
        <taxon>Insecta</taxon>
        <taxon>Pterygota</taxon>
        <taxon>Neoptera</taxon>
        <taxon>Endopterygota</taxon>
        <taxon>Lepidoptera</taxon>
        <taxon>Glossata</taxon>
        <taxon>Ditrysia</taxon>
        <taxon>Copromorphoidea</taxon>
        <taxon>Carposinidae</taxon>
        <taxon>Carposina</taxon>
    </lineage>
</organism>
<keyword evidence="1" id="KW-0732">Signal</keyword>
<feature type="signal peptide" evidence="1">
    <location>
        <begin position="1"/>
        <end position="30"/>
    </location>
</feature>
<dbReference type="Pfam" id="PF03392">
    <property type="entry name" value="OS-D"/>
    <property type="match status" value="1"/>
</dbReference>
<dbReference type="PANTHER" id="PTHR11257:SF13">
    <property type="entry name" value="GEO07322P1"/>
    <property type="match status" value="1"/>
</dbReference>
<dbReference type="SUPFAM" id="SSF100910">
    <property type="entry name" value="Chemosensory protein Csp2"/>
    <property type="match status" value="1"/>
</dbReference>
<accession>A0A9E8LCL3</accession>
<name>A0A9E8LCL3_CARSA</name>
<protein>
    <submittedName>
        <fullName evidence="2">Chemosensory protein CSP19</fullName>
    </submittedName>
</protein>
<dbReference type="EMBL" id="OK624429">
    <property type="protein sequence ID" value="UZX40231.1"/>
    <property type="molecule type" value="mRNA"/>
</dbReference>
<reference evidence="2" key="1">
    <citation type="submission" date="2021-10" db="EMBL/GenBank/DDBJ databases">
        <authorList>
            <person name="Liu L."/>
            <person name="Sun L."/>
            <person name="Qiu G."/>
            <person name="Liu Y."/>
            <person name="Zhao Y."/>
        </authorList>
    </citation>
    <scope>NUCLEOTIDE SEQUENCE</scope>
</reference>
<dbReference type="AlphaFoldDB" id="A0A9E8LCL3"/>
<sequence>MYTGCNKKDPCQIKMKFLVILSAILAVVSSEGDTYSTDNDDLDIESVVQNVEILKGFLGCFLDTDQCNNISADFKKDIPEAVMQACARCTPAQKHIFRIFLEGLMAKIPNDYHIFKNKYDPENKYFDALEAAVSQS</sequence>
<feature type="chain" id="PRO_5038768953" evidence="1">
    <location>
        <begin position="31"/>
        <end position="136"/>
    </location>
</feature>
<proteinExistence type="evidence at transcript level"/>
<dbReference type="PANTHER" id="PTHR11257">
    <property type="entry name" value="CHEMOSENSORY PROTEIN-RELATED"/>
    <property type="match status" value="1"/>
</dbReference>
<dbReference type="Gene3D" id="1.10.2080.10">
    <property type="entry name" value="Insect odorant-binding protein A10/Ejaculatory bulb-specific protein 3"/>
    <property type="match status" value="1"/>
</dbReference>
<dbReference type="InterPro" id="IPR036682">
    <property type="entry name" value="OS_D_A10/PebIII_sf"/>
</dbReference>
<dbReference type="InterPro" id="IPR005055">
    <property type="entry name" value="A10/PebIII"/>
</dbReference>
<evidence type="ECO:0000313" key="2">
    <source>
        <dbReference type="EMBL" id="UZX40231.1"/>
    </source>
</evidence>
<evidence type="ECO:0000256" key="1">
    <source>
        <dbReference type="SAM" id="SignalP"/>
    </source>
</evidence>